<dbReference type="EMBL" id="MQWB01000001">
    <property type="protein sequence ID" value="OZC02874.1"/>
    <property type="molecule type" value="Genomic_DNA"/>
</dbReference>
<dbReference type="RefSeq" id="WP_094547575.1">
    <property type="nucleotide sequence ID" value="NZ_MQWB01000001.1"/>
</dbReference>
<dbReference type="OrthoDB" id="1524109at2"/>
<name>A0A259TZ87_9BACT</name>
<protein>
    <recommendedName>
        <fullName evidence="3">Type II secretion system protein GspG C-terminal domain-containing protein</fullName>
    </recommendedName>
</protein>
<accession>A0A259TZ87</accession>
<dbReference type="InParanoid" id="A0A259TZ87"/>
<evidence type="ECO:0008006" key="3">
    <source>
        <dbReference type="Google" id="ProtNLM"/>
    </source>
</evidence>
<gene>
    <name evidence="1" type="ORF">BSZ36_07755</name>
</gene>
<keyword evidence="2" id="KW-1185">Reference proteome</keyword>
<organism evidence="1 2">
    <name type="scientific">Rubricoccus marinus</name>
    <dbReference type="NCBI Taxonomy" id="716817"/>
    <lineage>
        <taxon>Bacteria</taxon>
        <taxon>Pseudomonadati</taxon>
        <taxon>Rhodothermota</taxon>
        <taxon>Rhodothermia</taxon>
        <taxon>Rhodothermales</taxon>
        <taxon>Rubricoccaceae</taxon>
        <taxon>Rubricoccus</taxon>
    </lineage>
</organism>
<sequence length="153" mass="17407">MRLAIQVVLAIAIVVLAYFLFRAIRDPYVEEQARIEQTTIGRERMDDVRSALIAFRDVKEGYPSTLDSLVYFVKNDTAFAMPEMDPENVRLTSFNADSLAFSARNGQRFNYEVVENDTTEYEIYWLQDPGALGDSIGSRVLNPALRNAASWLE</sequence>
<evidence type="ECO:0000313" key="1">
    <source>
        <dbReference type="EMBL" id="OZC02874.1"/>
    </source>
</evidence>
<reference evidence="1 2" key="1">
    <citation type="submission" date="2016-11" db="EMBL/GenBank/DDBJ databases">
        <title>Study of marine rhodopsin-containing bacteria.</title>
        <authorList>
            <person name="Yoshizawa S."/>
            <person name="Kumagai Y."/>
            <person name="Kogure K."/>
        </authorList>
    </citation>
    <scope>NUCLEOTIDE SEQUENCE [LARGE SCALE GENOMIC DNA]</scope>
    <source>
        <strain evidence="1 2">SG-29</strain>
    </source>
</reference>
<proteinExistence type="predicted"/>
<dbReference type="Proteomes" id="UP000216446">
    <property type="component" value="Unassembled WGS sequence"/>
</dbReference>
<dbReference type="AlphaFoldDB" id="A0A259TZ87"/>
<comment type="caution">
    <text evidence="1">The sequence shown here is derived from an EMBL/GenBank/DDBJ whole genome shotgun (WGS) entry which is preliminary data.</text>
</comment>
<evidence type="ECO:0000313" key="2">
    <source>
        <dbReference type="Proteomes" id="UP000216446"/>
    </source>
</evidence>